<evidence type="ECO:0000256" key="6">
    <source>
        <dbReference type="ARBA" id="ARBA00023136"/>
    </source>
</evidence>
<dbReference type="GO" id="GO:0005886">
    <property type="term" value="C:plasma membrane"/>
    <property type="evidence" value="ECO:0007669"/>
    <property type="project" value="TreeGrafter"/>
</dbReference>
<dbReference type="WBParaSite" id="HPBE_0001255201-mRNA-1">
    <property type="protein sequence ID" value="HPBE_0001255201-mRNA-1"/>
    <property type="gene ID" value="HPBE_0001255201"/>
</dbReference>
<reference evidence="8 9" key="1">
    <citation type="submission" date="2018-11" db="EMBL/GenBank/DDBJ databases">
        <authorList>
            <consortium name="Pathogen Informatics"/>
        </authorList>
    </citation>
    <scope>NUCLEOTIDE SEQUENCE [LARGE SCALE GENOMIC DNA]</scope>
</reference>
<evidence type="ECO:0000256" key="5">
    <source>
        <dbReference type="ARBA" id="ARBA00022989"/>
    </source>
</evidence>
<dbReference type="Pfam" id="PF00005">
    <property type="entry name" value="ABC_tran"/>
    <property type="match status" value="1"/>
</dbReference>
<dbReference type="EMBL" id="UZAH01027545">
    <property type="protein sequence ID" value="VDO92634.1"/>
    <property type="molecule type" value="Genomic_DNA"/>
</dbReference>
<dbReference type="AlphaFoldDB" id="A0A183FVZ3"/>
<accession>A0A183FVZ3</accession>
<keyword evidence="3" id="KW-0813">Transport</keyword>
<keyword evidence="5" id="KW-1133">Transmembrane helix</keyword>
<evidence type="ECO:0000313" key="8">
    <source>
        <dbReference type="EMBL" id="VDO92634.1"/>
    </source>
</evidence>
<evidence type="ECO:0000256" key="3">
    <source>
        <dbReference type="ARBA" id="ARBA00022448"/>
    </source>
</evidence>
<comment type="subcellular location">
    <subcellularLocation>
        <location evidence="1">Membrane</location>
        <topology evidence="1">Multi-pass membrane protein</topology>
    </subcellularLocation>
</comment>
<evidence type="ECO:0000256" key="1">
    <source>
        <dbReference type="ARBA" id="ARBA00004141"/>
    </source>
</evidence>
<evidence type="ECO:0000256" key="4">
    <source>
        <dbReference type="ARBA" id="ARBA00022692"/>
    </source>
</evidence>
<keyword evidence="9" id="KW-1185">Reference proteome</keyword>
<comment type="similarity">
    <text evidence="2">Belongs to the ABC transporter superfamily. ABCG family. Eye pigment precursor importer (TC 3.A.1.204) subfamily.</text>
</comment>
<proteinExistence type="inferred from homology"/>
<dbReference type="InterPro" id="IPR027417">
    <property type="entry name" value="P-loop_NTPase"/>
</dbReference>
<dbReference type="GO" id="GO:0005524">
    <property type="term" value="F:ATP binding"/>
    <property type="evidence" value="ECO:0007669"/>
    <property type="project" value="InterPro"/>
</dbReference>
<dbReference type="GO" id="GO:0042626">
    <property type="term" value="F:ATPase-coupled transmembrane transporter activity"/>
    <property type="evidence" value="ECO:0007669"/>
    <property type="project" value="TreeGrafter"/>
</dbReference>
<name>A0A183FVZ3_HELPZ</name>
<accession>A0A3P8A8D1</accession>
<protein>
    <submittedName>
        <fullName evidence="10">ABC transporter domain-containing protein</fullName>
    </submittedName>
</protein>
<evidence type="ECO:0000313" key="10">
    <source>
        <dbReference type="WBParaSite" id="HPBE_0001255201-mRNA-1"/>
    </source>
</evidence>
<gene>
    <name evidence="8" type="ORF">HPBE_LOCUS12553</name>
</gene>
<dbReference type="InterPro" id="IPR003439">
    <property type="entry name" value="ABC_transporter-like_ATP-bd"/>
</dbReference>
<reference evidence="10" key="2">
    <citation type="submission" date="2019-09" db="UniProtKB">
        <authorList>
            <consortium name="WormBaseParasite"/>
        </authorList>
    </citation>
    <scope>IDENTIFICATION</scope>
</reference>
<dbReference type="GO" id="GO:0016887">
    <property type="term" value="F:ATP hydrolysis activity"/>
    <property type="evidence" value="ECO:0007669"/>
    <property type="project" value="InterPro"/>
</dbReference>
<evidence type="ECO:0000256" key="2">
    <source>
        <dbReference type="ARBA" id="ARBA00005814"/>
    </source>
</evidence>
<dbReference type="PANTHER" id="PTHR48041">
    <property type="entry name" value="ABC TRANSPORTER G FAMILY MEMBER 28"/>
    <property type="match status" value="1"/>
</dbReference>
<dbReference type="Proteomes" id="UP000050761">
    <property type="component" value="Unassembled WGS sequence"/>
</dbReference>
<dbReference type="Gene3D" id="3.40.50.300">
    <property type="entry name" value="P-loop containing nucleotide triphosphate hydrolases"/>
    <property type="match status" value="1"/>
</dbReference>
<keyword evidence="6" id="KW-0472">Membrane</keyword>
<evidence type="ECO:0000313" key="9">
    <source>
        <dbReference type="Proteomes" id="UP000050761"/>
    </source>
</evidence>
<dbReference type="InterPro" id="IPR050352">
    <property type="entry name" value="ABCG_transporters"/>
</dbReference>
<dbReference type="SUPFAM" id="SSF52540">
    <property type="entry name" value="P-loop containing nucleoside triphosphate hydrolases"/>
    <property type="match status" value="1"/>
</dbReference>
<dbReference type="OrthoDB" id="66620at2759"/>
<feature type="domain" description="ABC transporter" evidence="7">
    <location>
        <begin position="31"/>
        <end position="104"/>
    </location>
</feature>
<keyword evidence="4" id="KW-0812">Transmembrane</keyword>
<sequence length="110" mass="11742">MFGAHLSPERLVSIQWRDVKVVTKGGRQILNGVNGIALPGEMLALMGASGAGKTTLLNTLLERNLTGLDVEGEVLVNGQKIGRGVTGVSAYVQQEDLFVGTLTVRLCWHV</sequence>
<dbReference type="PANTHER" id="PTHR48041:SF131">
    <property type="entry name" value="ABC TRANSPORTER DOMAIN-CONTAINING PROTEIN"/>
    <property type="match status" value="1"/>
</dbReference>
<evidence type="ECO:0000259" key="7">
    <source>
        <dbReference type="Pfam" id="PF00005"/>
    </source>
</evidence>
<organism evidence="9 10">
    <name type="scientific">Heligmosomoides polygyrus</name>
    <name type="common">Parasitic roundworm</name>
    <dbReference type="NCBI Taxonomy" id="6339"/>
    <lineage>
        <taxon>Eukaryota</taxon>
        <taxon>Metazoa</taxon>
        <taxon>Ecdysozoa</taxon>
        <taxon>Nematoda</taxon>
        <taxon>Chromadorea</taxon>
        <taxon>Rhabditida</taxon>
        <taxon>Rhabditina</taxon>
        <taxon>Rhabditomorpha</taxon>
        <taxon>Strongyloidea</taxon>
        <taxon>Heligmosomidae</taxon>
        <taxon>Heligmosomoides</taxon>
    </lineage>
</organism>